<gene>
    <name evidence="2" type="ORF">HNR67_000742</name>
</gene>
<keyword evidence="3" id="KW-1185">Reference proteome</keyword>
<comment type="caution">
    <text evidence="2">The sequence shown here is derived from an EMBL/GenBank/DDBJ whole genome shotgun (WGS) entry which is preliminary data.</text>
</comment>
<reference evidence="2 3" key="1">
    <citation type="submission" date="2020-08" db="EMBL/GenBank/DDBJ databases">
        <title>Sequencing the genomes of 1000 actinobacteria strains.</title>
        <authorList>
            <person name="Klenk H.-P."/>
        </authorList>
    </citation>
    <scope>NUCLEOTIDE SEQUENCE [LARGE SCALE GENOMIC DNA]</scope>
    <source>
        <strain evidence="2 3">DSM 44230</strain>
    </source>
</reference>
<sequence>MTNARRIGALLLAATALLAGCTRVGGVAEAGDPVEGYDKRGSAARKVPSPGGELVSLLNPEPTGQLLCGALSAADWSTVLGGPVQSRWSQRGGCLIEGGHLTVYAALSWQQPCKTLANPQQVDVAGRAATAVSTNSGGEVLCVPFNHFGEQELDRQKFGNSEDAVPKGTLHLTATPGNNPPKAARQVLHELAGRLLGELTKPGPAAPVPGEKGALPFTPFPPPADGAVVDLPHPQRAAALCTAATDEMFQTILGAPVRERQLTYGGDCTISGGEPFKGGAHTVWIQILSTKLDGGLYNGAEITVAGRPAKVGSVLSGTGVLLRDKMDNLLAVRLMALGDNRTDEARRGLEKALAEQIVPKLLGSV</sequence>
<keyword evidence="1" id="KW-0732">Signal</keyword>
<evidence type="ECO:0000313" key="3">
    <source>
        <dbReference type="Proteomes" id="UP000533598"/>
    </source>
</evidence>
<dbReference type="RefSeq" id="WP_185000725.1">
    <property type="nucleotide sequence ID" value="NZ_BAAAUI010000003.1"/>
</dbReference>
<organism evidence="2 3">
    <name type="scientific">Crossiella cryophila</name>
    <dbReference type="NCBI Taxonomy" id="43355"/>
    <lineage>
        <taxon>Bacteria</taxon>
        <taxon>Bacillati</taxon>
        <taxon>Actinomycetota</taxon>
        <taxon>Actinomycetes</taxon>
        <taxon>Pseudonocardiales</taxon>
        <taxon>Pseudonocardiaceae</taxon>
        <taxon>Crossiella</taxon>
    </lineage>
</organism>
<dbReference type="EMBL" id="JACHMH010000001">
    <property type="protein sequence ID" value="MBB4674624.1"/>
    <property type="molecule type" value="Genomic_DNA"/>
</dbReference>
<protein>
    <recommendedName>
        <fullName evidence="4">DUF3558 domain-containing protein</fullName>
    </recommendedName>
</protein>
<feature type="chain" id="PRO_5038994442" description="DUF3558 domain-containing protein" evidence="1">
    <location>
        <begin position="20"/>
        <end position="365"/>
    </location>
</feature>
<proteinExistence type="predicted"/>
<accession>A0A7W7C524</accession>
<evidence type="ECO:0000256" key="1">
    <source>
        <dbReference type="SAM" id="SignalP"/>
    </source>
</evidence>
<feature type="signal peptide" evidence="1">
    <location>
        <begin position="1"/>
        <end position="19"/>
    </location>
</feature>
<evidence type="ECO:0008006" key="4">
    <source>
        <dbReference type="Google" id="ProtNLM"/>
    </source>
</evidence>
<name>A0A7W7C524_9PSEU</name>
<dbReference type="AlphaFoldDB" id="A0A7W7C524"/>
<dbReference type="Proteomes" id="UP000533598">
    <property type="component" value="Unassembled WGS sequence"/>
</dbReference>
<dbReference type="PROSITE" id="PS51257">
    <property type="entry name" value="PROKAR_LIPOPROTEIN"/>
    <property type="match status" value="1"/>
</dbReference>
<evidence type="ECO:0000313" key="2">
    <source>
        <dbReference type="EMBL" id="MBB4674624.1"/>
    </source>
</evidence>